<dbReference type="EMBL" id="BAAATE010000046">
    <property type="protein sequence ID" value="GAA2697013.1"/>
    <property type="molecule type" value="Genomic_DNA"/>
</dbReference>
<evidence type="ECO:0000313" key="3">
    <source>
        <dbReference type="Proteomes" id="UP001501666"/>
    </source>
</evidence>
<dbReference type="Proteomes" id="UP001501666">
    <property type="component" value="Unassembled WGS sequence"/>
</dbReference>
<keyword evidence="3" id="KW-1185">Reference proteome</keyword>
<gene>
    <name evidence="2" type="ORF">GCM10010412_091580</name>
</gene>
<feature type="transmembrane region" description="Helical" evidence="1">
    <location>
        <begin position="115"/>
        <end position="134"/>
    </location>
</feature>
<organism evidence="2 3">
    <name type="scientific">Nonomuraea recticatena</name>
    <dbReference type="NCBI Taxonomy" id="46178"/>
    <lineage>
        <taxon>Bacteria</taxon>
        <taxon>Bacillati</taxon>
        <taxon>Actinomycetota</taxon>
        <taxon>Actinomycetes</taxon>
        <taxon>Streptosporangiales</taxon>
        <taxon>Streptosporangiaceae</taxon>
        <taxon>Nonomuraea</taxon>
    </lineage>
</organism>
<name>A0ABP6FNX6_9ACTN</name>
<comment type="caution">
    <text evidence="2">The sequence shown here is derived from an EMBL/GenBank/DDBJ whole genome shotgun (WGS) entry which is preliminary data.</text>
</comment>
<keyword evidence="1" id="KW-1133">Transmembrane helix</keyword>
<keyword evidence="1" id="KW-0472">Membrane</keyword>
<feature type="transmembrane region" description="Helical" evidence="1">
    <location>
        <begin position="192"/>
        <end position="212"/>
    </location>
</feature>
<dbReference type="RefSeq" id="WP_346156247.1">
    <property type="nucleotide sequence ID" value="NZ_BAAATE010000046.1"/>
</dbReference>
<dbReference type="InterPro" id="IPR038332">
    <property type="entry name" value="PPE_sf"/>
</dbReference>
<proteinExistence type="predicted"/>
<sequence length="233" mass="24344">MEQPWSVVTGSAQARLGSNLLGMGRAQKAALLLPLLAALPALQREAAQAWDDLGKEMLTYPNTMAGTLDNVNWTSPAAALFEKNATSHADGLADKAVSPQAMADTLRATATVFEALGYTVLVFGSTVLSFAILNKVPQINPFTRGIAEVAATNFGIQADRQAGMTAARTRAFLTTTNALLTKILNRLGPKKLILIGGAAGVMGGLTATSAMADDLRAHQIQDDDAAALPSQEP</sequence>
<evidence type="ECO:0000256" key="1">
    <source>
        <dbReference type="SAM" id="Phobius"/>
    </source>
</evidence>
<reference evidence="3" key="1">
    <citation type="journal article" date="2019" name="Int. J. Syst. Evol. Microbiol.">
        <title>The Global Catalogue of Microorganisms (GCM) 10K type strain sequencing project: providing services to taxonomists for standard genome sequencing and annotation.</title>
        <authorList>
            <consortium name="The Broad Institute Genomics Platform"/>
            <consortium name="The Broad Institute Genome Sequencing Center for Infectious Disease"/>
            <person name="Wu L."/>
            <person name="Ma J."/>
        </authorList>
    </citation>
    <scope>NUCLEOTIDE SEQUENCE [LARGE SCALE GENOMIC DNA]</scope>
    <source>
        <strain evidence="3">JCM 6835</strain>
    </source>
</reference>
<evidence type="ECO:0000313" key="2">
    <source>
        <dbReference type="EMBL" id="GAA2697013.1"/>
    </source>
</evidence>
<protein>
    <submittedName>
        <fullName evidence="2">Uncharacterized protein</fullName>
    </submittedName>
</protein>
<dbReference type="SUPFAM" id="SSF140459">
    <property type="entry name" value="PE/PPE dimer-like"/>
    <property type="match status" value="1"/>
</dbReference>
<accession>A0ABP6FNX6</accession>
<keyword evidence="1" id="KW-0812">Transmembrane</keyword>